<gene>
    <name evidence="1" type="ORF">B7463_g12096</name>
</gene>
<dbReference type="Pfam" id="PF13489">
    <property type="entry name" value="Methyltransf_23"/>
    <property type="match status" value="1"/>
</dbReference>
<dbReference type="AlphaFoldDB" id="A0A3E2GU18"/>
<dbReference type="STRING" id="5539.A0A3E2GU18"/>
<feature type="non-terminal residue" evidence="1">
    <location>
        <position position="287"/>
    </location>
</feature>
<dbReference type="OrthoDB" id="2013972at2759"/>
<keyword evidence="2" id="KW-1185">Reference proteome</keyword>
<comment type="caution">
    <text evidence="1">The sequence shown here is derived from an EMBL/GenBank/DDBJ whole genome shotgun (WGS) entry which is preliminary data.</text>
</comment>
<evidence type="ECO:0000313" key="2">
    <source>
        <dbReference type="Proteomes" id="UP000258309"/>
    </source>
</evidence>
<feature type="non-terminal residue" evidence="1">
    <location>
        <position position="1"/>
    </location>
</feature>
<proteinExistence type="predicted"/>
<evidence type="ECO:0008006" key="3">
    <source>
        <dbReference type="Google" id="ProtNLM"/>
    </source>
</evidence>
<dbReference type="InterPro" id="IPR029063">
    <property type="entry name" value="SAM-dependent_MTases_sf"/>
</dbReference>
<evidence type="ECO:0000313" key="1">
    <source>
        <dbReference type="EMBL" id="RFU24243.1"/>
    </source>
</evidence>
<dbReference type="EMBL" id="NCSJ02000480">
    <property type="protein sequence ID" value="RFU24243.1"/>
    <property type="molecule type" value="Genomic_DNA"/>
</dbReference>
<dbReference type="SUPFAM" id="SSF53335">
    <property type="entry name" value="S-adenosyl-L-methionine-dependent methyltransferases"/>
    <property type="match status" value="1"/>
</dbReference>
<protein>
    <recommendedName>
        <fullName evidence="3">Methyltransferase domain-containing protein</fullName>
    </recommendedName>
</protein>
<dbReference type="Gene3D" id="3.40.50.150">
    <property type="entry name" value="Vaccinia Virus protein VP39"/>
    <property type="match status" value="1"/>
</dbReference>
<reference evidence="1 2" key="1">
    <citation type="submission" date="2018-05" db="EMBL/GenBank/DDBJ databases">
        <title>Draft genome sequence of Scytalidium lignicola DSM 105466, a ubiquitous saprotrophic fungus.</title>
        <authorList>
            <person name="Buettner E."/>
            <person name="Gebauer A.M."/>
            <person name="Hofrichter M."/>
            <person name="Liers C."/>
            <person name="Kellner H."/>
        </authorList>
    </citation>
    <scope>NUCLEOTIDE SEQUENCE [LARGE SCALE GENOMIC DNA]</scope>
    <source>
        <strain evidence="1 2">DSM 105466</strain>
    </source>
</reference>
<name>A0A3E2GU18_SCYLI</name>
<dbReference type="Proteomes" id="UP000258309">
    <property type="component" value="Unassembled WGS sequence"/>
</dbReference>
<dbReference type="OMA" id="FSEWIAI"/>
<sequence length="287" mass="31716">MREPIKVEVPGPVDLAPPPDSFVLLSRDLTNPTSDTALYLIISPPTPGHPGGDGWKAALGASQKNPASAVLGIDLEKVQPAYTVPNCRFQVMDVLEDWNLDTPFDFVHVRMLGDLSEKGRLVQTIFDNLNPGGWVEFTEWIVLLQSPNHSFEGTAFHRWNQHLRLRKLGSSLFYPTEYKALLQDAGFEGISETKNGAPTNACYPGKRLQKVGTMMTANWKAILEPLTMPVFTGALGWTPEQVKSLLLEVRNEIDDTRYHSFMTLMTVCGRKPRDGTSSSSASTSTAQ</sequence>
<accession>A0A3E2GU18</accession>
<organism evidence="1 2">
    <name type="scientific">Scytalidium lignicola</name>
    <name type="common">Hyphomycete</name>
    <dbReference type="NCBI Taxonomy" id="5539"/>
    <lineage>
        <taxon>Eukaryota</taxon>
        <taxon>Fungi</taxon>
        <taxon>Dikarya</taxon>
        <taxon>Ascomycota</taxon>
        <taxon>Pezizomycotina</taxon>
        <taxon>Leotiomycetes</taxon>
        <taxon>Leotiomycetes incertae sedis</taxon>
        <taxon>Scytalidium</taxon>
    </lineage>
</organism>